<gene>
    <name evidence="3" type="ORF">BGZ65_003286</name>
</gene>
<feature type="region of interest" description="Disordered" evidence="1">
    <location>
        <begin position="1"/>
        <end position="45"/>
    </location>
</feature>
<evidence type="ECO:0000313" key="3">
    <source>
        <dbReference type="EMBL" id="KAF9955596.1"/>
    </source>
</evidence>
<feature type="compositionally biased region" description="Low complexity" evidence="1">
    <location>
        <begin position="16"/>
        <end position="45"/>
    </location>
</feature>
<evidence type="ECO:0000313" key="4">
    <source>
        <dbReference type="Proteomes" id="UP000749646"/>
    </source>
</evidence>
<organism evidence="3 4">
    <name type="scientific">Modicella reniformis</name>
    <dbReference type="NCBI Taxonomy" id="1440133"/>
    <lineage>
        <taxon>Eukaryota</taxon>
        <taxon>Fungi</taxon>
        <taxon>Fungi incertae sedis</taxon>
        <taxon>Mucoromycota</taxon>
        <taxon>Mortierellomycotina</taxon>
        <taxon>Mortierellomycetes</taxon>
        <taxon>Mortierellales</taxon>
        <taxon>Mortierellaceae</taxon>
        <taxon>Modicella</taxon>
    </lineage>
</organism>
<accession>A0A9P6J084</accession>
<proteinExistence type="predicted"/>
<dbReference type="AlphaFoldDB" id="A0A9P6J084"/>
<dbReference type="OrthoDB" id="2496395at2759"/>
<evidence type="ECO:0000259" key="2">
    <source>
        <dbReference type="Pfam" id="PF20231"/>
    </source>
</evidence>
<comment type="caution">
    <text evidence="3">The sequence shown here is derived from an EMBL/GenBank/DDBJ whole genome shotgun (WGS) entry which is preliminary data.</text>
</comment>
<name>A0A9P6J084_9FUNG</name>
<sequence>MHYTKKRKANTAGLSTETAETAYTRTAETANTGTAETANTGATNPAPKSIDARLLDILDTIQSNNLTLSSFLCKLMLSEDKEVMRRIRYFYNHKGPATVIKAWYDSMDNIFDVEDTAEAALEFVVKVTTQELSRVAGGCVLNLSSKRVTADVVNKFSLERISRTIRVNAPILTKLLERLLTINDTPTRSPKTMFPTIASMLMIMRSSKSNYLQKILSLYLYSSGASRKVIEVLEKIGLSISYSSLMTALRSLTEDALKRVRLLAATEPFLVVYDNINIASKKADQRLHNKDDFQNGATATVIASKGFAEASVDPNPCRHLSLDDLVPTADNNIHRRKAFRHHLLDVLSRHSEDYQHCKSPEPTVRVLETKKTKTYPVPSMHIDQSSVEGNKDILETIMEGTLKLSREWFDRGIMIILAGDQLTMARIRTLIELRWDDVSAYHRLEWAIPVMQLFHLQMLLGATILRHHYGHVASPGSLAYNITMLGRKRVNCDKPDFHAADELLRHTFDAMVLVAWQEVLGTDDLKRFSNKCSKKGLSNLTNAGVDTLMERFLDPKNLHQLNCQASQNAALFIRDMLFYIELSAAIKAGDVGRIEEVIKWLTVIFQADTTKKYANELLHLHCGLNYSWSAKTKEAVLSSWLVNTTGQPNRWIPTDLYQEHNNCLTKVIHAAKGSNATWDVSAQSISANIRTFQHIKSKIEDEYQIPYNDTRHQKVSATLDIERIARSIKENKILSREPFACQSLPTAEPVSNLLVQGMIKLTEGGRIQGFMDLQKNCSSILSQEPELTGLRMNFNST</sequence>
<dbReference type="Proteomes" id="UP000749646">
    <property type="component" value="Unassembled WGS sequence"/>
</dbReference>
<dbReference type="InterPro" id="IPR046496">
    <property type="entry name" value="DUF6589"/>
</dbReference>
<dbReference type="EMBL" id="JAAAHW010006746">
    <property type="protein sequence ID" value="KAF9955596.1"/>
    <property type="molecule type" value="Genomic_DNA"/>
</dbReference>
<reference evidence="3" key="1">
    <citation type="journal article" date="2020" name="Fungal Divers.">
        <title>Resolving the Mortierellaceae phylogeny through synthesis of multi-gene phylogenetics and phylogenomics.</title>
        <authorList>
            <person name="Vandepol N."/>
            <person name="Liber J."/>
            <person name="Desiro A."/>
            <person name="Na H."/>
            <person name="Kennedy M."/>
            <person name="Barry K."/>
            <person name="Grigoriev I.V."/>
            <person name="Miller A.N."/>
            <person name="O'Donnell K."/>
            <person name="Stajich J.E."/>
            <person name="Bonito G."/>
        </authorList>
    </citation>
    <scope>NUCLEOTIDE SEQUENCE</scope>
    <source>
        <strain evidence="3">MES-2147</strain>
    </source>
</reference>
<feature type="domain" description="DUF6589" evidence="2">
    <location>
        <begin position="319"/>
        <end position="712"/>
    </location>
</feature>
<keyword evidence="4" id="KW-1185">Reference proteome</keyword>
<dbReference type="Pfam" id="PF20231">
    <property type="entry name" value="DUF6589"/>
    <property type="match status" value="1"/>
</dbReference>
<protein>
    <recommendedName>
        <fullName evidence="2">DUF6589 domain-containing protein</fullName>
    </recommendedName>
</protein>
<evidence type="ECO:0000256" key="1">
    <source>
        <dbReference type="SAM" id="MobiDB-lite"/>
    </source>
</evidence>